<dbReference type="GO" id="GO:0003677">
    <property type="term" value="F:DNA binding"/>
    <property type="evidence" value="ECO:0007669"/>
    <property type="project" value="UniProtKB-KW"/>
</dbReference>
<gene>
    <name evidence="7" type="ORF">HPHI1048_LOCUS12233</name>
</gene>
<evidence type="ECO:0000256" key="4">
    <source>
        <dbReference type="ARBA" id="ARBA00023242"/>
    </source>
</evidence>
<keyword evidence="1" id="KW-0805">Transcription regulation</keyword>
<organism evidence="7">
    <name type="scientific">Hanusia phi</name>
    <dbReference type="NCBI Taxonomy" id="3032"/>
    <lineage>
        <taxon>Eukaryota</taxon>
        <taxon>Cryptophyceae</taxon>
        <taxon>Pyrenomonadales</taxon>
        <taxon>Geminigeraceae</taxon>
        <taxon>Hanusia</taxon>
    </lineage>
</organism>
<evidence type="ECO:0000259" key="6">
    <source>
        <dbReference type="PROSITE" id="PS51519"/>
    </source>
</evidence>
<proteinExistence type="predicted"/>
<dbReference type="PROSITE" id="PS51519">
    <property type="entry name" value="RWP_RK"/>
    <property type="match status" value="1"/>
</dbReference>
<protein>
    <recommendedName>
        <fullName evidence="6">RWP-RK domain-containing protein</fullName>
    </recommendedName>
</protein>
<keyword evidence="4" id="KW-0539">Nucleus</keyword>
<feature type="compositionally biased region" description="Polar residues" evidence="5">
    <location>
        <begin position="97"/>
        <end position="107"/>
    </location>
</feature>
<keyword evidence="2" id="KW-0238">DNA-binding</keyword>
<dbReference type="AlphaFoldDB" id="A0A7S0HNB0"/>
<evidence type="ECO:0000256" key="3">
    <source>
        <dbReference type="ARBA" id="ARBA00023163"/>
    </source>
</evidence>
<evidence type="ECO:0000256" key="2">
    <source>
        <dbReference type="ARBA" id="ARBA00023125"/>
    </source>
</evidence>
<dbReference type="EMBL" id="HBEO01017958">
    <property type="protein sequence ID" value="CAD8487347.1"/>
    <property type="molecule type" value="Transcribed_RNA"/>
</dbReference>
<keyword evidence="3" id="KW-0804">Transcription</keyword>
<dbReference type="Pfam" id="PF02042">
    <property type="entry name" value="RWP-RK"/>
    <property type="match status" value="1"/>
</dbReference>
<reference evidence="7" key="1">
    <citation type="submission" date="2021-01" db="EMBL/GenBank/DDBJ databases">
        <authorList>
            <person name="Corre E."/>
            <person name="Pelletier E."/>
            <person name="Niang G."/>
            <person name="Scheremetjew M."/>
            <person name="Finn R."/>
            <person name="Kale V."/>
            <person name="Holt S."/>
            <person name="Cochrane G."/>
            <person name="Meng A."/>
            <person name="Brown T."/>
            <person name="Cohen L."/>
        </authorList>
    </citation>
    <scope>NUCLEOTIDE SEQUENCE</scope>
    <source>
        <strain evidence="7">CCMP325</strain>
    </source>
</reference>
<feature type="compositionally biased region" description="Acidic residues" evidence="5">
    <location>
        <begin position="122"/>
        <end position="143"/>
    </location>
</feature>
<accession>A0A7S0HNB0</accession>
<evidence type="ECO:0000256" key="1">
    <source>
        <dbReference type="ARBA" id="ARBA00023015"/>
    </source>
</evidence>
<feature type="region of interest" description="Disordered" evidence="5">
    <location>
        <begin position="69"/>
        <end position="163"/>
    </location>
</feature>
<sequence length="251" mass="28005">MRAKLHFVVPRRKRGESNFQRQDPIGLDRSAIQKLFHLRQKDAADHLGISLTALKNACRALGVNHWPYSRKRENEDAQSTEAPQEDGAGPSGSSSSQPMNLEQSQNDSHSDGSDSENHGEEHEDDDEHDDDEHEEEEEEEEQEQAPAITSHHVRSGASGLPLSMFTRRSDEPIQIQAGRMLSGSMASILSMRSAMEANTGSWICGPRLPGQDKDWINWFMKTTPLEDTGTQFDSALIMVQEAAKPRTEQSS</sequence>
<dbReference type="InterPro" id="IPR003035">
    <property type="entry name" value="RWP-RK_dom"/>
</dbReference>
<feature type="compositionally biased region" description="Low complexity" evidence="5">
    <location>
        <begin position="87"/>
        <end position="96"/>
    </location>
</feature>
<evidence type="ECO:0000256" key="5">
    <source>
        <dbReference type="SAM" id="MobiDB-lite"/>
    </source>
</evidence>
<feature type="domain" description="RWP-RK" evidence="6">
    <location>
        <begin position="5"/>
        <end position="96"/>
    </location>
</feature>
<evidence type="ECO:0000313" key="7">
    <source>
        <dbReference type="EMBL" id="CAD8487347.1"/>
    </source>
</evidence>
<feature type="compositionally biased region" description="Basic and acidic residues" evidence="5">
    <location>
        <begin position="108"/>
        <end position="121"/>
    </location>
</feature>
<name>A0A7S0HNB0_9CRYP</name>